<evidence type="ECO:0000259" key="1">
    <source>
        <dbReference type="Pfam" id="PF01593"/>
    </source>
</evidence>
<dbReference type="Pfam" id="PF22607">
    <property type="entry name" value="FAD_binding-like"/>
    <property type="match status" value="1"/>
</dbReference>
<dbReference type="InterPro" id="IPR054707">
    <property type="entry name" value="DhpH_subs-bd"/>
</dbReference>
<dbReference type="GO" id="GO:0004497">
    <property type="term" value="F:monooxygenase activity"/>
    <property type="evidence" value="ECO:0007669"/>
    <property type="project" value="UniProtKB-KW"/>
</dbReference>
<dbReference type="SUPFAM" id="SSF54373">
    <property type="entry name" value="FAD-linked reductases, C-terminal domain"/>
    <property type="match status" value="1"/>
</dbReference>
<dbReference type="InterPro" id="IPR053212">
    <property type="entry name" value="DHP_3-monooxygenase"/>
</dbReference>
<dbReference type="AlphaFoldDB" id="A0A2V3II29"/>
<evidence type="ECO:0000313" key="3">
    <source>
        <dbReference type="EMBL" id="PXF40800.1"/>
    </source>
</evidence>
<feature type="domain" description="2,6-dihydroxypyridine 3-monooxygenase substrate binding" evidence="2">
    <location>
        <begin position="168"/>
        <end position="298"/>
    </location>
</feature>
<dbReference type="Proteomes" id="UP000247409">
    <property type="component" value="Unassembled WGS sequence"/>
</dbReference>
<protein>
    <submittedName>
        <fullName evidence="3">2,6-dihydroxypyridine 3-monooxygenase</fullName>
    </submittedName>
</protein>
<dbReference type="NCBIfam" id="NF005566">
    <property type="entry name" value="PRK07236.1"/>
    <property type="match status" value="1"/>
</dbReference>
<keyword evidence="4" id="KW-1185">Reference proteome</keyword>
<dbReference type="InterPro" id="IPR036188">
    <property type="entry name" value="FAD/NAD-bd_sf"/>
</dbReference>
<dbReference type="Gene3D" id="3.50.50.60">
    <property type="entry name" value="FAD/NAD(P)-binding domain"/>
    <property type="match status" value="2"/>
</dbReference>
<dbReference type="Pfam" id="PF13450">
    <property type="entry name" value="NAD_binding_8"/>
    <property type="match status" value="1"/>
</dbReference>
<dbReference type="SUPFAM" id="SSF51905">
    <property type="entry name" value="FAD/NAD(P)-binding domain"/>
    <property type="match status" value="1"/>
</dbReference>
<accession>A0A2V3II29</accession>
<dbReference type="PANTHER" id="PTHR47469:SF2">
    <property type="entry name" value="OS06G0597600 PROTEIN"/>
    <property type="match status" value="1"/>
</dbReference>
<sequence length="411" mass="46169">MMAPIKKKIIVVGGSLGGLSAAICLRDLGFSVSVFERSSNKLFGKGAGIALNPYMLRFLQRYPSFEFSERSLSAEQLRYLDLSPSKDREHPAVFKLSSYNSLYISLLQIFGTENYHLSCEVTGISQTPDKVAVTTSEGRTHECDLLICADGTESSSRILLSGRDNSRYSGYYAWRGIVKDDHLPPYLVKRCEEAVTYHLRSDGHLLSYAIPFFETDEKGETVRSTYINWLWYRNLPSTKELNSLLVDQSGNRKSKSVSKHKVRPQLIEALKQDADGVPEHFRQLIKCTSAPFIQAVFDHGVDRMVYGRVCLVGDAAFSVRPHTAVGTTKAFEDAIQLYYALKEYGNDIESALRSWEQKQLKLGRQVLERSKEVGESLQRGCWSSDFLPPFGLYKGGDSCIWDESTESSDAV</sequence>
<proteinExistence type="predicted"/>
<gene>
    <name evidence="3" type="ORF">BWQ96_09458</name>
</gene>
<dbReference type="PANTHER" id="PTHR47469">
    <property type="entry name" value="MONOOXYGENASE-LIKE"/>
    <property type="match status" value="1"/>
</dbReference>
<keyword evidence="3" id="KW-0503">Monooxygenase</keyword>
<dbReference type="PRINTS" id="PR00420">
    <property type="entry name" value="RNGMNOXGNASE"/>
</dbReference>
<dbReference type="EMBL" id="NBIV01000259">
    <property type="protein sequence ID" value="PXF40800.1"/>
    <property type="molecule type" value="Genomic_DNA"/>
</dbReference>
<dbReference type="STRING" id="448386.A0A2V3II29"/>
<keyword evidence="3" id="KW-0560">Oxidoreductase</keyword>
<dbReference type="OrthoDB" id="655030at2759"/>
<evidence type="ECO:0000259" key="2">
    <source>
        <dbReference type="Pfam" id="PF22607"/>
    </source>
</evidence>
<evidence type="ECO:0000313" key="4">
    <source>
        <dbReference type="Proteomes" id="UP000247409"/>
    </source>
</evidence>
<dbReference type="Pfam" id="PF01593">
    <property type="entry name" value="Amino_oxidase"/>
    <property type="match status" value="1"/>
</dbReference>
<organism evidence="3 4">
    <name type="scientific">Gracilariopsis chorda</name>
    <dbReference type="NCBI Taxonomy" id="448386"/>
    <lineage>
        <taxon>Eukaryota</taxon>
        <taxon>Rhodophyta</taxon>
        <taxon>Florideophyceae</taxon>
        <taxon>Rhodymeniophycidae</taxon>
        <taxon>Gracilariales</taxon>
        <taxon>Gracilariaceae</taxon>
        <taxon>Gracilariopsis</taxon>
    </lineage>
</organism>
<name>A0A2V3II29_9FLOR</name>
<reference evidence="3 4" key="1">
    <citation type="journal article" date="2018" name="Mol. Biol. Evol.">
        <title>Analysis of the draft genome of the red seaweed Gracilariopsis chorda provides insights into genome size evolution in Rhodophyta.</title>
        <authorList>
            <person name="Lee J."/>
            <person name="Yang E.C."/>
            <person name="Graf L."/>
            <person name="Yang J.H."/>
            <person name="Qiu H."/>
            <person name="Zel Zion U."/>
            <person name="Chan C.X."/>
            <person name="Stephens T.G."/>
            <person name="Weber A.P.M."/>
            <person name="Boo G.H."/>
            <person name="Boo S.M."/>
            <person name="Kim K.M."/>
            <person name="Shin Y."/>
            <person name="Jung M."/>
            <person name="Lee S.J."/>
            <person name="Yim H.S."/>
            <person name="Lee J.H."/>
            <person name="Bhattacharya D."/>
            <person name="Yoon H.S."/>
        </authorList>
    </citation>
    <scope>NUCLEOTIDE SEQUENCE [LARGE SCALE GENOMIC DNA]</scope>
    <source>
        <strain evidence="3 4">SKKU-2015</strain>
        <tissue evidence="3">Whole body</tissue>
    </source>
</reference>
<dbReference type="InterPro" id="IPR002937">
    <property type="entry name" value="Amino_oxidase"/>
</dbReference>
<comment type="caution">
    <text evidence="3">The sequence shown here is derived from an EMBL/GenBank/DDBJ whole genome shotgun (WGS) entry which is preliminary data.</text>
</comment>
<feature type="domain" description="Amine oxidase" evidence="1">
    <location>
        <begin position="78"/>
        <end position="149"/>
    </location>
</feature>